<comment type="caution">
    <text evidence="7">The sequence shown here is derived from an EMBL/GenBank/DDBJ whole genome shotgun (WGS) entry which is preliminary data.</text>
</comment>
<dbReference type="CDD" id="cd18011">
    <property type="entry name" value="DEXDc_RapA"/>
    <property type="match status" value="1"/>
</dbReference>
<protein>
    <submittedName>
        <fullName evidence="7">Helicase SNF2 family protein</fullName>
    </submittedName>
</protein>
<dbReference type="Proteomes" id="UP001344906">
    <property type="component" value="Unassembled WGS sequence"/>
</dbReference>
<dbReference type="InterPro" id="IPR027417">
    <property type="entry name" value="P-loop_NTPase"/>
</dbReference>
<dbReference type="SMART" id="SM00490">
    <property type="entry name" value="HELICc"/>
    <property type="match status" value="1"/>
</dbReference>
<dbReference type="NCBIfam" id="NF038317">
    <property type="entry name" value="DISARM_DrmD"/>
    <property type="match status" value="1"/>
</dbReference>
<evidence type="ECO:0000256" key="4">
    <source>
        <dbReference type="ARBA" id="ARBA00022840"/>
    </source>
</evidence>
<dbReference type="InterPro" id="IPR001650">
    <property type="entry name" value="Helicase_C-like"/>
</dbReference>
<feature type="domain" description="Helicase C-terminal" evidence="6">
    <location>
        <begin position="496"/>
        <end position="667"/>
    </location>
</feature>
<sequence>MLHEVQVDYLDNWSYPDSDTVIWELESVKRVLDRLAIPRVDEFPPDDPKLLQAFLSAYQWSAVNRLAASSNDEANKNELRLISSWQSAVQVEDYQLYPVIKSLLMPRISLLLADDVGLGKTIETGLILSELFARRRIRRALIICPASLQLQWRDEMREKFYLDFTIVDRDETFKLQRELGVDSNPWASYPRIITSMDYLRQGDVLASFKAATENLVRNFDALLPWQMLVVDEVHNLSPARFGDDSDRSSMLRQLSPYFEHRIFLSATPHNGYTSSFTGLLELLDPVRFQQRPYLDDADRPQIQTVMVRRLKRDFDEMGETDRFSHRTVQRLGIQLYPQEQALFAALREYRNALSSVLRARSPRERHLGSFLIKLLTKRLLSGSYAFARTWWSHVEGLEDIAESQDEAVTATAVSRAETVMTDDEERGLREEDATRQTGAWLRRYASYLTQERRAVSECLESLGWSSQVIQNLIRDEKSLREIALPADARWESLWSWIQSYLMQDSHLRKDERLIIFTEYKHSLDYLMERLRREGLWDGVEDSNSPVACLYGGAGSQLRERVKGAFNTEEHPLRILVGTDAVSEGISLQRHCRYVIHQEIPWNPMRLEQRNGRVDRHGQERDVFVFHFGSDDEDDLKFMQSVVAKVDTARDDLGSVGQVIDATVEEYFTQGLSQASEVLNERVNDTLAVAQDRKDMQSRDYGGREDYEQAMNKLYQTEMEMHLSPENVAQVLAWVVEREGGDLKPVPGDEKAYRLTVPKSWKKLVDETIMQEEGHVHRLPKLVFDPSYFEVTEHSRRIFKPRKDAVLIRLGHPLMHRALGSLRRHLWDDKGVYRWTVQGAELPVGLNEALILHMQIEITNEFREVVHQEIVPVGFTVRGSHLISMDNNLRQQIQSCSHHPFSDTTFDQQIDHVREHWDDHLTILRSLIQTMRTQYQQDFTVRMQTRLKEERQREEKRFASRLRELERLQQTQHIETLKREWNVSISEKVRLEQENQQLSFLPEVEITRQQELITQNHKIKALEFDMEQALQHFKQLQYAITLEKERVITKMLPKRYTLATVDVQPLTIEYLVRSTGKEQ</sequence>
<keyword evidence="8" id="KW-1185">Reference proteome</keyword>
<dbReference type="InterPro" id="IPR038718">
    <property type="entry name" value="SNF2-like_sf"/>
</dbReference>
<dbReference type="CDD" id="cd18793">
    <property type="entry name" value="SF2_C_SNF"/>
    <property type="match status" value="1"/>
</dbReference>
<keyword evidence="2" id="KW-0378">Hydrolase</keyword>
<dbReference type="InterPro" id="IPR057342">
    <property type="entry name" value="DEXDc_RapA"/>
</dbReference>
<evidence type="ECO:0000256" key="2">
    <source>
        <dbReference type="ARBA" id="ARBA00022801"/>
    </source>
</evidence>
<dbReference type="InterPro" id="IPR000330">
    <property type="entry name" value="SNF2_N"/>
</dbReference>
<evidence type="ECO:0000259" key="6">
    <source>
        <dbReference type="PROSITE" id="PS51194"/>
    </source>
</evidence>
<accession>A0ABQ6G3Y9</accession>
<organism evidence="7 8">
    <name type="scientific">Dictyobacter halimunensis</name>
    <dbReference type="NCBI Taxonomy" id="3026934"/>
    <lineage>
        <taxon>Bacteria</taxon>
        <taxon>Bacillati</taxon>
        <taxon>Chloroflexota</taxon>
        <taxon>Ktedonobacteria</taxon>
        <taxon>Ktedonobacterales</taxon>
        <taxon>Dictyobacteraceae</taxon>
        <taxon>Dictyobacter</taxon>
    </lineage>
</organism>
<dbReference type="Pfam" id="PF00271">
    <property type="entry name" value="Helicase_C"/>
    <property type="match status" value="1"/>
</dbReference>
<keyword evidence="4" id="KW-0067">ATP-binding</keyword>
<gene>
    <name evidence="7" type="ORF">KDH_66400</name>
</gene>
<reference evidence="7 8" key="1">
    <citation type="submission" date="2023-02" db="EMBL/GenBank/DDBJ databases">
        <title>Dictyobacter halimunensis sp. nov., a new member of the class Ktedonobacteria from forest soil in a geothermal area.</title>
        <authorList>
            <person name="Rachmania M.K."/>
            <person name="Ningsih F."/>
            <person name="Sakai Y."/>
            <person name="Yabe S."/>
            <person name="Yokota A."/>
            <person name="Sjamsuridzal W."/>
        </authorList>
    </citation>
    <scope>NUCLEOTIDE SEQUENCE [LARGE SCALE GENOMIC DNA]</scope>
    <source>
        <strain evidence="7 8">S3.2.2.5</strain>
    </source>
</reference>
<dbReference type="InterPro" id="IPR014001">
    <property type="entry name" value="Helicase_ATP-bd"/>
</dbReference>
<evidence type="ECO:0000256" key="3">
    <source>
        <dbReference type="ARBA" id="ARBA00022806"/>
    </source>
</evidence>
<dbReference type="PANTHER" id="PTHR45766">
    <property type="entry name" value="DNA ANNEALING HELICASE AND ENDONUCLEASE ZRANB3 FAMILY MEMBER"/>
    <property type="match status" value="1"/>
</dbReference>
<dbReference type="PROSITE" id="PS51192">
    <property type="entry name" value="HELICASE_ATP_BIND_1"/>
    <property type="match status" value="1"/>
</dbReference>
<evidence type="ECO:0000259" key="5">
    <source>
        <dbReference type="PROSITE" id="PS51192"/>
    </source>
</evidence>
<evidence type="ECO:0000313" key="7">
    <source>
        <dbReference type="EMBL" id="GLV59816.1"/>
    </source>
</evidence>
<keyword evidence="1" id="KW-0547">Nucleotide-binding</keyword>
<evidence type="ECO:0000313" key="8">
    <source>
        <dbReference type="Proteomes" id="UP001344906"/>
    </source>
</evidence>
<dbReference type="PROSITE" id="PS51194">
    <property type="entry name" value="HELICASE_CTER"/>
    <property type="match status" value="1"/>
</dbReference>
<feature type="domain" description="Helicase ATP-binding" evidence="5">
    <location>
        <begin position="101"/>
        <end position="286"/>
    </location>
</feature>
<dbReference type="GO" id="GO:0004386">
    <property type="term" value="F:helicase activity"/>
    <property type="evidence" value="ECO:0007669"/>
    <property type="project" value="UniProtKB-KW"/>
</dbReference>
<dbReference type="EMBL" id="BSRI01000002">
    <property type="protein sequence ID" value="GLV59816.1"/>
    <property type="molecule type" value="Genomic_DNA"/>
</dbReference>
<dbReference type="Gene3D" id="3.40.50.300">
    <property type="entry name" value="P-loop containing nucleotide triphosphate hydrolases"/>
    <property type="match status" value="1"/>
</dbReference>
<keyword evidence="3 7" id="KW-0347">Helicase</keyword>
<dbReference type="Pfam" id="PF00176">
    <property type="entry name" value="SNF2-rel_dom"/>
    <property type="match status" value="1"/>
</dbReference>
<dbReference type="SUPFAM" id="SSF52540">
    <property type="entry name" value="P-loop containing nucleoside triphosphate hydrolases"/>
    <property type="match status" value="2"/>
</dbReference>
<evidence type="ECO:0000256" key="1">
    <source>
        <dbReference type="ARBA" id="ARBA00022741"/>
    </source>
</evidence>
<name>A0ABQ6G3Y9_9CHLR</name>
<proteinExistence type="predicted"/>
<dbReference type="PANTHER" id="PTHR45766:SF6">
    <property type="entry name" value="SWI_SNF-RELATED MATRIX-ASSOCIATED ACTIN-DEPENDENT REGULATOR OF CHROMATIN SUBFAMILY A-LIKE PROTEIN 1"/>
    <property type="match status" value="1"/>
</dbReference>
<dbReference type="Gene3D" id="3.40.50.10810">
    <property type="entry name" value="Tandem AAA-ATPase domain"/>
    <property type="match status" value="1"/>
</dbReference>
<dbReference type="SMART" id="SM00487">
    <property type="entry name" value="DEXDc"/>
    <property type="match status" value="1"/>
</dbReference>
<dbReference type="InterPro" id="IPR049730">
    <property type="entry name" value="SNF2/RAD54-like_C"/>
</dbReference>